<evidence type="ECO:0000313" key="2">
    <source>
        <dbReference type="EMBL" id="MCL6273345.1"/>
    </source>
</evidence>
<dbReference type="RefSeq" id="WP_249656522.1">
    <property type="nucleotide sequence ID" value="NZ_JAMFMA010000001.1"/>
</dbReference>
<organism evidence="2 3">
    <name type="scientific">Flagellimonas spongiicola</name>
    <dbReference type="NCBI Taxonomy" id="2942208"/>
    <lineage>
        <taxon>Bacteria</taxon>
        <taxon>Pseudomonadati</taxon>
        <taxon>Bacteroidota</taxon>
        <taxon>Flavobacteriia</taxon>
        <taxon>Flavobacteriales</taxon>
        <taxon>Flavobacteriaceae</taxon>
        <taxon>Flagellimonas</taxon>
    </lineage>
</organism>
<sequence>MKNSILFLKLFLLFSLLGWAQEQPKKTFWEKLDPSLVVATETSYEFDSGKLQKSEWIIKPEFTYKFNRRSKLVFRGQIYSEFQDNLEADIPNQQTVTGYNKRLFLDRHTNLELRELYYYTRLNGLNLTLGKQQIVWGETDGLKLLDVVNPQNFREFILDDFEDSRIPLWSIKAEFDVKDIGVQLLWIPDNTYHITQDFNAPYFTRSLFPTPPEGVSAQLNKPKKPNRFFADSDFGVKLTTFTKGWDVSLNYLYYYDDLPAFYSQLEIVDNNPVVSIDPEYERQQLLGGTFNKVFGSSTFRGELAYVLGQHFISDNLNATRGVETSDFFRTALGIDFIKGEYVLSGQIFNEWVMETISPFNRERWETNYSLLASRELLNDSLKAEVLWVHSSNHGDGYITPSLSYWVNTNTQLLLNAHLFYGKETQLFGQFKDRSRISIGFKWGI</sequence>
<name>A0ABT0PPP3_9FLAO</name>
<dbReference type="InterPro" id="IPR010727">
    <property type="entry name" value="DUF1302"/>
</dbReference>
<evidence type="ECO:0000313" key="3">
    <source>
        <dbReference type="Proteomes" id="UP001203607"/>
    </source>
</evidence>
<protein>
    <submittedName>
        <fullName evidence="2">Uncharacterized protein</fullName>
    </submittedName>
</protein>
<keyword evidence="3" id="KW-1185">Reference proteome</keyword>
<gene>
    <name evidence="2" type="ORF">M3P19_04950</name>
</gene>
<feature type="chain" id="PRO_5046505950" evidence="1">
    <location>
        <begin position="21"/>
        <end position="444"/>
    </location>
</feature>
<dbReference type="EMBL" id="JAMFMA010000001">
    <property type="protein sequence ID" value="MCL6273345.1"/>
    <property type="molecule type" value="Genomic_DNA"/>
</dbReference>
<feature type="signal peptide" evidence="1">
    <location>
        <begin position="1"/>
        <end position="20"/>
    </location>
</feature>
<comment type="caution">
    <text evidence="2">The sequence shown here is derived from an EMBL/GenBank/DDBJ whole genome shotgun (WGS) entry which is preliminary data.</text>
</comment>
<accession>A0ABT0PPP3</accession>
<dbReference type="Proteomes" id="UP001203607">
    <property type="component" value="Unassembled WGS sequence"/>
</dbReference>
<evidence type="ECO:0000256" key="1">
    <source>
        <dbReference type="SAM" id="SignalP"/>
    </source>
</evidence>
<dbReference type="Pfam" id="PF06980">
    <property type="entry name" value="DUF1302"/>
    <property type="match status" value="1"/>
</dbReference>
<reference evidence="2 3" key="1">
    <citation type="submission" date="2022-05" db="EMBL/GenBank/DDBJ databases">
        <authorList>
            <person name="Park J.-S."/>
        </authorList>
    </citation>
    <scope>NUCLEOTIDE SEQUENCE [LARGE SCALE GENOMIC DNA]</scope>
    <source>
        <strain evidence="2 3">2012CJ35-5</strain>
    </source>
</reference>
<proteinExistence type="predicted"/>
<keyword evidence="1" id="KW-0732">Signal</keyword>